<evidence type="ECO:0000313" key="4">
    <source>
        <dbReference type="Proteomes" id="UP000541610"/>
    </source>
</evidence>
<feature type="coiled-coil region" evidence="1">
    <location>
        <begin position="363"/>
        <end position="443"/>
    </location>
</feature>
<feature type="region of interest" description="Disordered" evidence="2">
    <location>
        <begin position="222"/>
        <end position="251"/>
    </location>
</feature>
<protein>
    <submittedName>
        <fullName evidence="3">Uncharacterized protein</fullName>
    </submittedName>
</protein>
<dbReference type="OrthoDB" id="439560at2759"/>
<keyword evidence="1" id="KW-0175">Coiled coil</keyword>
<reference evidence="3 4" key="1">
    <citation type="submission" date="2020-04" db="EMBL/GenBank/DDBJ databases">
        <title>Perkinsus olseni comparative genomics.</title>
        <authorList>
            <person name="Bogema D.R."/>
        </authorList>
    </citation>
    <scope>NUCLEOTIDE SEQUENCE [LARGE SCALE GENOMIC DNA]</scope>
    <source>
        <strain evidence="3">00978-12</strain>
    </source>
</reference>
<dbReference type="AlphaFoldDB" id="A0A7J6N925"/>
<accession>A0A7J6N925</accession>
<evidence type="ECO:0000256" key="2">
    <source>
        <dbReference type="SAM" id="MobiDB-lite"/>
    </source>
</evidence>
<organism evidence="3 4">
    <name type="scientific">Perkinsus olseni</name>
    <name type="common">Perkinsus atlanticus</name>
    <dbReference type="NCBI Taxonomy" id="32597"/>
    <lineage>
        <taxon>Eukaryota</taxon>
        <taxon>Sar</taxon>
        <taxon>Alveolata</taxon>
        <taxon>Perkinsozoa</taxon>
        <taxon>Perkinsea</taxon>
        <taxon>Perkinsida</taxon>
        <taxon>Perkinsidae</taxon>
        <taxon>Perkinsus</taxon>
    </lineage>
</organism>
<evidence type="ECO:0000256" key="1">
    <source>
        <dbReference type="SAM" id="Coils"/>
    </source>
</evidence>
<evidence type="ECO:0000313" key="3">
    <source>
        <dbReference type="EMBL" id="KAF4680017.1"/>
    </source>
</evidence>
<comment type="caution">
    <text evidence="3">The sequence shown here is derived from an EMBL/GenBank/DDBJ whole genome shotgun (WGS) entry which is preliminary data.</text>
</comment>
<dbReference type="Proteomes" id="UP000541610">
    <property type="component" value="Unassembled WGS sequence"/>
</dbReference>
<proteinExistence type="predicted"/>
<sequence length="718" mass="80828">MTTSSGGASVLHRRHSSPTLNDKDGSPRVRLARRASFATTADAAGAAVRAAHACEEEREFKQILKAHDRFILLSDKLAGLLKRLALGDTNALLGVDVHRLAEKIGSDFSIIARNLVVTPNPNDPNLSWPSMVAAARRKAEKAERRFKECQLAYLKEISHLRDVNKLEDAQVCTDILQDISFYDSISYLDTDTRQLVEKIIEEGFKSKVRELARKLLGQRRSNVNAGSIEPSEELGEPSSTQNPHTEDAGAKRQNLPCKDCLSCRARVRELELELAKMERTHRQKVDEMIKEFDDERKLLQQDRHAQNETQVTAAMQASDIANSSSPGEFYSTTTHTDPAAGWLSVFGNDPRATFYNTTTYSSSEQLRRTLQESYAELADLMQTKLSLTTSEKDQAFIERDAMQQNKEEAEGLLSTLEQEVIALEAALRREKRKRDKCEKLLAEQATLYSASNRARQNPAGAWPSGMAATARDPSAPAHRVRFGPDGPEVFKALSENLRDEREENERICDQNGELKEENRKLRLTLNEMQVRLQRVRTTASRSRVARDLNEIIKRSGLEDFVSEEGLPRHNVFSRLYDDAVNRVRKLEALSKKIIQEEARLLNSVFTVHMPRKLHRSKPAAVSNDKLLHTSDGENVIEEAVATLDQEPLTITAPTLARSTTDDVFESTPVQKHKFLFVCEDPEPPAYQMQGISGTPRNNIQSFSSTGRRTRYCFLVPSF</sequence>
<gene>
    <name evidence="3" type="ORF">FOZ60_014247</name>
</gene>
<feature type="coiled-coil region" evidence="1">
    <location>
        <begin position="260"/>
        <end position="302"/>
    </location>
</feature>
<dbReference type="EMBL" id="JABANP010000660">
    <property type="protein sequence ID" value="KAF4680017.1"/>
    <property type="molecule type" value="Genomic_DNA"/>
</dbReference>
<name>A0A7J6N925_PEROL</name>
<feature type="coiled-coil region" evidence="1">
    <location>
        <begin position="490"/>
        <end position="538"/>
    </location>
</feature>
<feature type="region of interest" description="Disordered" evidence="2">
    <location>
        <begin position="455"/>
        <end position="486"/>
    </location>
</feature>
<feature type="region of interest" description="Disordered" evidence="2">
    <location>
        <begin position="1"/>
        <end position="26"/>
    </location>
</feature>